<dbReference type="PANTHER" id="PTHR43649">
    <property type="entry name" value="ARABINOSE-BINDING PROTEIN-RELATED"/>
    <property type="match status" value="1"/>
</dbReference>
<evidence type="ECO:0000256" key="3">
    <source>
        <dbReference type="ARBA" id="ARBA00022475"/>
    </source>
</evidence>
<sequence length="450" mass="48262">MGITRLTRRGVLRLGLGTASATLVSGLLAACGPAPAGNPPTATGATGRVLFLSTQFKPVEEDERMRRALLNSFPGRVEYRPDDVTPFNERIRAEGQAGRPTISLIGGQHGDFATFARDGLLQDLTPLLARLGDRGFPTALTELARFGTHKHFYIPWFQATYLMVARKEALPYLPPGASIDALTYAQWTEWGAALARATGGRRVGLPGGPKGLLARFIHGYLYPAYTRSAGVTAFRSAEAAQMWSAFKELWGVVHPQSTGYEFMQEPLASGDVWIAWDHVARLGGALNSRPDDFVVFPAPVGPRGRGFVTIIGGLAIPKGAPNVVGAEQLIDHLTRPAQQLAMLRELAFFPVTNASVPPDLPGAVQREADAVAQQAASADGVPTLLPVGLGTQTEAFNRLYLDTFTRIVLKNEPIGQVLDEGARTLQTLLNAAQAPCWSPDPLTNGPCVVQ</sequence>
<dbReference type="Pfam" id="PF01547">
    <property type="entry name" value="SBP_bac_1"/>
    <property type="match status" value="1"/>
</dbReference>
<dbReference type="EMBL" id="CADCWN010000386">
    <property type="protein sequence ID" value="CAA9589957.1"/>
    <property type="molecule type" value="Genomic_DNA"/>
</dbReference>
<dbReference type="InterPro" id="IPR006311">
    <property type="entry name" value="TAT_signal"/>
</dbReference>
<dbReference type="GO" id="GO:0042597">
    <property type="term" value="C:periplasmic space"/>
    <property type="evidence" value="ECO:0007669"/>
    <property type="project" value="UniProtKB-SubCell"/>
</dbReference>
<organism evidence="9">
    <name type="scientific">uncultured Thermomicrobiales bacterium</name>
    <dbReference type="NCBI Taxonomy" id="1645740"/>
    <lineage>
        <taxon>Bacteria</taxon>
        <taxon>Pseudomonadati</taxon>
        <taxon>Thermomicrobiota</taxon>
        <taxon>Thermomicrobia</taxon>
        <taxon>Thermomicrobiales</taxon>
        <taxon>environmental samples</taxon>
    </lineage>
</organism>
<dbReference type="SUPFAM" id="SSF53850">
    <property type="entry name" value="Periplasmic binding protein-like II"/>
    <property type="match status" value="1"/>
</dbReference>
<comment type="subcellular location">
    <subcellularLocation>
        <location evidence="1">Periplasm</location>
    </subcellularLocation>
</comment>
<dbReference type="PROSITE" id="PS51257">
    <property type="entry name" value="PROKAR_LIPOPROTEIN"/>
    <property type="match status" value="1"/>
</dbReference>
<dbReference type="InterPro" id="IPR006059">
    <property type="entry name" value="SBP"/>
</dbReference>
<keyword evidence="4 8" id="KW-0732">Signal</keyword>
<evidence type="ECO:0000256" key="8">
    <source>
        <dbReference type="SAM" id="SignalP"/>
    </source>
</evidence>
<dbReference type="Gene3D" id="3.40.190.10">
    <property type="entry name" value="Periplasmic binding protein-like II"/>
    <property type="match status" value="1"/>
</dbReference>
<protein>
    <submittedName>
        <fullName evidence="9">ABC transporter, substrate-binding protein UgtE (Cluster 1, maltose/g3p/iron)</fullName>
    </submittedName>
</protein>
<dbReference type="InterPro" id="IPR050490">
    <property type="entry name" value="Bact_solute-bd_prot1"/>
</dbReference>
<dbReference type="AlphaFoldDB" id="A0A6J4VUV6"/>
<name>A0A6J4VUV6_9BACT</name>
<proteinExistence type="inferred from homology"/>
<evidence type="ECO:0000256" key="1">
    <source>
        <dbReference type="ARBA" id="ARBA00004418"/>
    </source>
</evidence>
<evidence type="ECO:0000256" key="6">
    <source>
        <dbReference type="ARBA" id="ARBA00023139"/>
    </source>
</evidence>
<keyword evidence="3" id="KW-1003">Cell membrane</keyword>
<feature type="chain" id="PRO_5026665209" evidence="8">
    <location>
        <begin position="37"/>
        <end position="450"/>
    </location>
</feature>
<accession>A0A6J4VUV6</accession>
<reference evidence="9" key="1">
    <citation type="submission" date="2020-02" db="EMBL/GenBank/DDBJ databases">
        <authorList>
            <person name="Meier V. D."/>
        </authorList>
    </citation>
    <scope>NUCLEOTIDE SEQUENCE</scope>
    <source>
        <strain evidence="9">AVDCRST_MAG18</strain>
    </source>
</reference>
<keyword evidence="6" id="KW-0564">Palmitate</keyword>
<keyword evidence="7" id="KW-0449">Lipoprotein</keyword>
<dbReference type="PANTHER" id="PTHR43649:SF33">
    <property type="entry name" value="POLYGALACTURONAN_RHAMNOGALACTURONAN-BINDING PROTEIN YTCQ"/>
    <property type="match status" value="1"/>
</dbReference>
<feature type="signal peptide" evidence="8">
    <location>
        <begin position="1"/>
        <end position="36"/>
    </location>
</feature>
<comment type="similarity">
    <text evidence="2">Belongs to the bacterial solute-binding protein 1 family.</text>
</comment>
<evidence type="ECO:0000313" key="9">
    <source>
        <dbReference type="EMBL" id="CAA9589957.1"/>
    </source>
</evidence>
<dbReference type="PROSITE" id="PS51318">
    <property type="entry name" value="TAT"/>
    <property type="match status" value="1"/>
</dbReference>
<evidence type="ECO:0000256" key="4">
    <source>
        <dbReference type="ARBA" id="ARBA00022729"/>
    </source>
</evidence>
<evidence type="ECO:0000256" key="5">
    <source>
        <dbReference type="ARBA" id="ARBA00023136"/>
    </source>
</evidence>
<keyword evidence="5" id="KW-0472">Membrane</keyword>
<evidence type="ECO:0000256" key="7">
    <source>
        <dbReference type="ARBA" id="ARBA00023288"/>
    </source>
</evidence>
<evidence type="ECO:0000256" key="2">
    <source>
        <dbReference type="ARBA" id="ARBA00008520"/>
    </source>
</evidence>
<gene>
    <name evidence="9" type="ORF">AVDCRST_MAG18-4826</name>
</gene>